<feature type="domain" description="Creatinase N-terminal" evidence="5">
    <location>
        <begin position="13"/>
        <end position="116"/>
    </location>
</feature>
<comment type="similarity">
    <text evidence="3">Belongs to the peptidase M24B family.</text>
</comment>
<dbReference type="InterPro" id="IPR000587">
    <property type="entry name" value="Creatinase_N"/>
</dbReference>
<protein>
    <submittedName>
        <fullName evidence="6">Xaa-Pro dipeptidase</fullName>
        <ecNumber evidence="6">3.4.13.9</ecNumber>
    </submittedName>
</protein>
<feature type="domain" description="Peptidase M24" evidence="4">
    <location>
        <begin position="131"/>
        <end position="351"/>
    </location>
</feature>
<reference evidence="6" key="1">
    <citation type="submission" date="2020-06" db="EMBL/GenBank/DDBJ databases">
        <title>Unique genomic features of the anaerobic methanotrophic archaea.</title>
        <authorList>
            <person name="Chadwick G.L."/>
            <person name="Skennerton C.T."/>
            <person name="Laso-Perez R."/>
            <person name="Leu A.O."/>
            <person name="Speth D.R."/>
            <person name="Yu H."/>
            <person name="Morgan-Lang C."/>
            <person name="Hatzenpichler R."/>
            <person name="Goudeau D."/>
            <person name="Malmstrom R."/>
            <person name="Brazelton W.J."/>
            <person name="Woyke T."/>
            <person name="Hallam S.J."/>
            <person name="Tyson G.W."/>
            <person name="Wegener G."/>
            <person name="Boetius A."/>
            <person name="Orphan V."/>
        </authorList>
    </citation>
    <scope>NUCLEOTIDE SEQUENCE</scope>
</reference>
<dbReference type="InterPro" id="IPR050659">
    <property type="entry name" value="Peptidase_M24B"/>
</dbReference>
<dbReference type="SUPFAM" id="SSF55920">
    <property type="entry name" value="Creatinase/aminopeptidase"/>
    <property type="match status" value="1"/>
</dbReference>
<evidence type="ECO:0000313" key="6">
    <source>
        <dbReference type="EMBL" id="QNO56886.1"/>
    </source>
</evidence>
<proteinExistence type="inferred from homology"/>
<dbReference type="Pfam" id="PF01321">
    <property type="entry name" value="Creatinase_N"/>
    <property type="match status" value="1"/>
</dbReference>
<dbReference type="PANTHER" id="PTHR46112">
    <property type="entry name" value="AMINOPEPTIDASE"/>
    <property type="match status" value="1"/>
</dbReference>
<dbReference type="InterPro" id="IPR000994">
    <property type="entry name" value="Pept_M24"/>
</dbReference>
<evidence type="ECO:0000259" key="4">
    <source>
        <dbReference type="Pfam" id="PF00557"/>
    </source>
</evidence>
<organism evidence="6">
    <name type="scientific">Candidatus Methanophaga sp. ANME-1 ERB7</name>
    <dbReference type="NCBI Taxonomy" id="2759913"/>
    <lineage>
        <taxon>Archaea</taxon>
        <taxon>Methanobacteriati</taxon>
        <taxon>Methanobacteriota</taxon>
        <taxon>Stenosarchaea group</taxon>
        <taxon>Methanomicrobia</taxon>
        <taxon>Candidatus Methanophagales</taxon>
        <taxon>Candidatus Methanophagaceae</taxon>
        <taxon>Candidatus Methanophaga</taxon>
    </lineage>
</organism>
<keyword evidence="1 3" id="KW-0479">Metal-binding</keyword>
<gene>
    <name evidence="6" type="primary">pepQ</name>
    <name evidence="6" type="ORF">KGHFPOIM_00028</name>
</gene>
<keyword evidence="2 6" id="KW-0378">Hydrolase</keyword>
<dbReference type="PROSITE" id="PS00491">
    <property type="entry name" value="PROLINE_PEPTIDASE"/>
    <property type="match status" value="1"/>
</dbReference>
<keyword evidence="6" id="KW-0645">Protease</keyword>
<dbReference type="Gene3D" id="3.40.350.10">
    <property type="entry name" value="Creatinase/prolidase N-terminal domain"/>
    <property type="match status" value="1"/>
</dbReference>
<dbReference type="PANTHER" id="PTHR46112:SF2">
    <property type="entry name" value="XAA-PRO AMINOPEPTIDASE P-RELATED"/>
    <property type="match status" value="1"/>
</dbReference>
<evidence type="ECO:0000259" key="5">
    <source>
        <dbReference type="Pfam" id="PF01321"/>
    </source>
</evidence>
<accession>A0A7G9Z9F2</accession>
<dbReference type="EMBL" id="MT631671">
    <property type="protein sequence ID" value="QNO56886.1"/>
    <property type="molecule type" value="Genomic_DNA"/>
</dbReference>
<dbReference type="InterPro" id="IPR029149">
    <property type="entry name" value="Creatin/AminoP/Spt16_N"/>
</dbReference>
<dbReference type="GO" id="GO:0102009">
    <property type="term" value="F:proline dipeptidase activity"/>
    <property type="evidence" value="ECO:0007669"/>
    <property type="project" value="UniProtKB-EC"/>
</dbReference>
<dbReference type="SUPFAM" id="SSF53092">
    <property type="entry name" value="Creatinase/prolidase N-terminal domain"/>
    <property type="match status" value="1"/>
</dbReference>
<dbReference type="AlphaFoldDB" id="A0A7G9Z9F2"/>
<evidence type="ECO:0000256" key="1">
    <source>
        <dbReference type="ARBA" id="ARBA00022723"/>
    </source>
</evidence>
<dbReference type="Pfam" id="PF00557">
    <property type="entry name" value="Peptidase_M24"/>
    <property type="match status" value="1"/>
</dbReference>
<sequence>MSAKPLLMVSGSMHNADMYYATRFLSADPFVYLRLPHKDILIVPQMEYERAKKESIVNEVRSSRDYGHDLKTDELITNVLHEEGITSIEVPKYFSLFTAEELRKTGIDVVPVEELIMTKERAIKGGQEIEYVRKAQRACEHAMEIAITVIKKSSVKDNCLMDNGEILTSERIKAYIEHALIDAGCNCDGGEPIVACGKRAADPHFTGSGPIYANQAIIIDIFPRLKLERYFADMTRTVSKGEPEKALKDMYVAVKHAQEAALALLKAGVTCKEVHNLVCDIFEERGYGTIRKRSKKGFIHSTGHGVGLDLHENPHVGDNDYMLREGNVITIEPGLYDLEVGGIRLEDMVLVLKNGCENLTKLEKKLVI</sequence>
<keyword evidence="6" id="KW-0224">Dipeptidase</keyword>
<dbReference type="InterPro" id="IPR001131">
    <property type="entry name" value="Peptidase_M24B_aminopep-P_CS"/>
</dbReference>
<dbReference type="GO" id="GO:0046872">
    <property type="term" value="F:metal ion binding"/>
    <property type="evidence" value="ECO:0007669"/>
    <property type="project" value="UniProtKB-KW"/>
</dbReference>
<evidence type="ECO:0000256" key="3">
    <source>
        <dbReference type="RuleBase" id="RU000590"/>
    </source>
</evidence>
<dbReference type="Gene3D" id="3.90.230.10">
    <property type="entry name" value="Creatinase/methionine aminopeptidase superfamily"/>
    <property type="match status" value="1"/>
</dbReference>
<evidence type="ECO:0000256" key="2">
    <source>
        <dbReference type="ARBA" id="ARBA00022801"/>
    </source>
</evidence>
<dbReference type="InterPro" id="IPR036005">
    <property type="entry name" value="Creatinase/aminopeptidase-like"/>
</dbReference>
<name>A0A7G9Z9F2_9EURY</name>
<dbReference type="EC" id="3.4.13.9" evidence="6"/>